<accession>A0A1Q9DIU4</accession>
<dbReference type="Proteomes" id="UP000186817">
    <property type="component" value="Unassembled WGS sequence"/>
</dbReference>
<dbReference type="EMBL" id="LSRX01000517">
    <property type="protein sequence ID" value="OLP95075.1"/>
    <property type="molecule type" value="Genomic_DNA"/>
</dbReference>
<protein>
    <submittedName>
        <fullName evidence="1">Uncharacterized protein</fullName>
    </submittedName>
</protein>
<organism evidence="1 2">
    <name type="scientific">Symbiodinium microadriaticum</name>
    <name type="common">Dinoflagellate</name>
    <name type="synonym">Zooxanthella microadriatica</name>
    <dbReference type="NCBI Taxonomy" id="2951"/>
    <lineage>
        <taxon>Eukaryota</taxon>
        <taxon>Sar</taxon>
        <taxon>Alveolata</taxon>
        <taxon>Dinophyceae</taxon>
        <taxon>Suessiales</taxon>
        <taxon>Symbiodiniaceae</taxon>
        <taxon>Symbiodinium</taxon>
    </lineage>
</organism>
<evidence type="ECO:0000313" key="2">
    <source>
        <dbReference type="Proteomes" id="UP000186817"/>
    </source>
</evidence>
<dbReference type="AlphaFoldDB" id="A0A1Q9DIU4"/>
<name>A0A1Q9DIU4_SYMMI</name>
<proteinExistence type="predicted"/>
<keyword evidence="2" id="KW-1185">Reference proteome</keyword>
<reference evidence="1 2" key="1">
    <citation type="submission" date="2016-02" db="EMBL/GenBank/DDBJ databases">
        <title>Genome analysis of coral dinoflagellate symbionts highlights evolutionary adaptations to a symbiotic lifestyle.</title>
        <authorList>
            <person name="Aranda M."/>
            <person name="Li Y."/>
            <person name="Liew Y.J."/>
            <person name="Baumgarten S."/>
            <person name="Simakov O."/>
            <person name="Wilson M."/>
            <person name="Piel J."/>
            <person name="Ashoor H."/>
            <person name="Bougouffa S."/>
            <person name="Bajic V.B."/>
            <person name="Ryu T."/>
            <person name="Ravasi T."/>
            <person name="Bayer T."/>
            <person name="Micklem G."/>
            <person name="Kim H."/>
            <person name="Bhak J."/>
            <person name="Lajeunesse T.C."/>
            <person name="Voolstra C.R."/>
        </authorList>
    </citation>
    <scope>NUCLEOTIDE SEQUENCE [LARGE SCALE GENOMIC DNA]</scope>
    <source>
        <strain evidence="1 2">CCMP2467</strain>
    </source>
</reference>
<comment type="caution">
    <text evidence="1">The sequence shown here is derived from an EMBL/GenBank/DDBJ whole genome shotgun (WGS) entry which is preliminary data.</text>
</comment>
<sequence length="216" mass="24092">MVRRLCDVFLKGQTEDACAAIPLSRRRLEGILPADVPAAGTSQSLRRRNYTAFLAMQSLALKSLAPPKSDTKIPLPPPKSVWDEDNTHDPHGHLLSQNKVCGYTLKPGEQRCCELPKDDCHKCCVSRTFDPVEGEPSPDTCRRTCIRMCYKGKLEWFGHPPDHFPRCPDDPDAVVGLYPKNDKDEKLKDKVQIDAAPIWALHGVLFFGALKGGEDE</sequence>
<gene>
    <name evidence="1" type="ORF">AK812_SmicGene22824</name>
</gene>
<dbReference type="OrthoDB" id="445200at2759"/>
<evidence type="ECO:0000313" key="1">
    <source>
        <dbReference type="EMBL" id="OLP95075.1"/>
    </source>
</evidence>